<accession>X1URB4</accession>
<proteinExistence type="predicted"/>
<evidence type="ECO:0000259" key="1">
    <source>
        <dbReference type="Pfam" id="PF00763"/>
    </source>
</evidence>
<dbReference type="AlphaFoldDB" id="X1URB4"/>
<dbReference type="EMBL" id="BARW01016234">
    <property type="protein sequence ID" value="GAJ02426.1"/>
    <property type="molecule type" value="Genomic_DNA"/>
</dbReference>
<sequence length="119" mass="13222">MAIIIDGKKIAQDVRNEIKEEVLQLKAKTGIVPGLAVILVGEDPASKIYVRMKGAACEEAGFLSREELINAIKKVKDIPIKKVREKPVEGIPELKGRIKELKSKMGDTSQINFLRKRIS</sequence>
<dbReference type="PANTHER" id="PTHR48099">
    <property type="entry name" value="C-1-TETRAHYDROFOLATE SYNTHASE, CYTOPLASMIC-RELATED"/>
    <property type="match status" value="1"/>
</dbReference>
<dbReference type="Pfam" id="PF00763">
    <property type="entry name" value="THF_DHG_CYH"/>
    <property type="match status" value="1"/>
</dbReference>
<dbReference type="SUPFAM" id="SSF53223">
    <property type="entry name" value="Aminoacid dehydrogenase-like, N-terminal domain"/>
    <property type="match status" value="1"/>
</dbReference>
<evidence type="ECO:0000313" key="2">
    <source>
        <dbReference type="EMBL" id="GAJ02426.1"/>
    </source>
</evidence>
<dbReference type="GO" id="GO:0004488">
    <property type="term" value="F:methylenetetrahydrofolate dehydrogenase (NADP+) activity"/>
    <property type="evidence" value="ECO:0007669"/>
    <property type="project" value="InterPro"/>
</dbReference>
<reference evidence="2" key="1">
    <citation type="journal article" date="2014" name="Front. Microbiol.">
        <title>High frequency of phylogenetically diverse reductive dehalogenase-homologous genes in deep subseafloor sedimentary metagenomes.</title>
        <authorList>
            <person name="Kawai M."/>
            <person name="Futagami T."/>
            <person name="Toyoda A."/>
            <person name="Takaki Y."/>
            <person name="Nishi S."/>
            <person name="Hori S."/>
            <person name="Arai W."/>
            <person name="Tsubouchi T."/>
            <person name="Morono Y."/>
            <person name="Uchiyama I."/>
            <person name="Ito T."/>
            <person name="Fujiyama A."/>
            <person name="Inagaki F."/>
            <person name="Takami H."/>
        </authorList>
    </citation>
    <scope>NUCLEOTIDE SEQUENCE</scope>
    <source>
        <strain evidence="2">Expedition CK06-06</strain>
    </source>
</reference>
<protein>
    <recommendedName>
        <fullName evidence="1">Tetrahydrofolate dehydrogenase/cyclohydrolase catalytic domain-containing protein</fullName>
    </recommendedName>
</protein>
<dbReference type="GO" id="GO:0005829">
    <property type="term" value="C:cytosol"/>
    <property type="evidence" value="ECO:0007669"/>
    <property type="project" value="TreeGrafter"/>
</dbReference>
<name>X1URB4_9ZZZZ</name>
<dbReference type="InterPro" id="IPR046346">
    <property type="entry name" value="Aminoacid_DH-like_N_sf"/>
</dbReference>
<dbReference type="PANTHER" id="PTHR48099:SF5">
    <property type="entry name" value="C-1-TETRAHYDROFOLATE SYNTHASE, CYTOPLASMIC"/>
    <property type="match status" value="1"/>
</dbReference>
<feature type="non-terminal residue" evidence="2">
    <location>
        <position position="119"/>
    </location>
</feature>
<dbReference type="GO" id="GO:0004477">
    <property type="term" value="F:methenyltetrahydrofolate cyclohydrolase activity"/>
    <property type="evidence" value="ECO:0007669"/>
    <property type="project" value="TreeGrafter"/>
</dbReference>
<gene>
    <name evidence="2" type="ORF">S12H4_28318</name>
</gene>
<dbReference type="InterPro" id="IPR020630">
    <property type="entry name" value="THF_DH/CycHdrlase_cat_dom"/>
</dbReference>
<dbReference type="GO" id="GO:0035999">
    <property type="term" value="P:tetrahydrofolate interconversion"/>
    <property type="evidence" value="ECO:0007669"/>
    <property type="project" value="TreeGrafter"/>
</dbReference>
<organism evidence="2">
    <name type="scientific">marine sediment metagenome</name>
    <dbReference type="NCBI Taxonomy" id="412755"/>
    <lineage>
        <taxon>unclassified sequences</taxon>
        <taxon>metagenomes</taxon>
        <taxon>ecological metagenomes</taxon>
    </lineage>
</organism>
<comment type="caution">
    <text evidence="2">The sequence shown here is derived from an EMBL/GenBank/DDBJ whole genome shotgun (WGS) entry which is preliminary data.</text>
</comment>
<feature type="domain" description="Tetrahydrofolate dehydrogenase/cyclohydrolase catalytic" evidence="1">
    <location>
        <begin position="5"/>
        <end position="69"/>
    </location>
</feature>
<dbReference type="Gene3D" id="3.40.50.10860">
    <property type="entry name" value="Leucine Dehydrogenase, chain A, domain 1"/>
    <property type="match status" value="1"/>
</dbReference>